<reference evidence="3" key="1">
    <citation type="journal article" date="2017" name="Nature">
        <title>The sunflower genome provides insights into oil metabolism, flowering and Asterid evolution.</title>
        <authorList>
            <person name="Badouin H."/>
            <person name="Gouzy J."/>
            <person name="Grassa C.J."/>
            <person name="Murat F."/>
            <person name="Staton S.E."/>
            <person name="Cottret L."/>
            <person name="Lelandais-Briere C."/>
            <person name="Owens G.L."/>
            <person name="Carrere S."/>
            <person name="Mayjonade B."/>
            <person name="Legrand L."/>
            <person name="Gill N."/>
            <person name="Kane N.C."/>
            <person name="Bowers J.E."/>
            <person name="Hubner S."/>
            <person name="Bellec A."/>
            <person name="Berard A."/>
            <person name="Berges H."/>
            <person name="Blanchet N."/>
            <person name="Boniface M.C."/>
            <person name="Brunel D."/>
            <person name="Catrice O."/>
            <person name="Chaidir N."/>
            <person name="Claudel C."/>
            <person name="Donnadieu C."/>
            <person name="Faraut T."/>
            <person name="Fievet G."/>
            <person name="Helmstetter N."/>
            <person name="King M."/>
            <person name="Knapp S.J."/>
            <person name="Lai Z."/>
            <person name="Le Paslier M.C."/>
            <person name="Lippi Y."/>
            <person name="Lorenzon L."/>
            <person name="Mandel J.R."/>
            <person name="Marage G."/>
            <person name="Marchand G."/>
            <person name="Marquand E."/>
            <person name="Bret-Mestries E."/>
            <person name="Morien E."/>
            <person name="Nambeesan S."/>
            <person name="Nguyen T."/>
            <person name="Pegot-Espagnet P."/>
            <person name="Pouilly N."/>
            <person name="Raftis F."/>
            <person name="Sallet E."/>
            <person name="Schiex T."/>
            <person name="Thomas J."/>
            <person name="Vandecasteele C."/>
            <person name="Vares D."/>
            <person name="Vear F."/>
            <person name="Vautrin S."/>
            <person name="Crespi M."/>
            <person name="Mangin B."/>
            <person name="Burke J.M."/>
            <person name="Salse J."/>
            <person name="Munos S."/>
            <person name="Vincourt P."/>
            <person name="Rieseberg L.H."/>
            <person name="Langlade N.B."/>
        </authorList>
    </citation>
    <scope>NUCLEOTIDE SEQUENCE [LARGE SCALE GENOMIC DNA]</scope>
    <source>
        <strain evidence="3">cv. SF193</strain>
    </source>
</reference>
<accession>A0A251S388</accession>
<keyword evidence="3" id="KW-1185">Reference proteome</keyword>
<sequence length="79" mass="9099">MSGGERERCMREREIKETEPRFSGSGGGAAYQQRGGGNPVPFGFPKHCWRKQKQLLKQHWKKWMLINNNIKILSHCVSA</sequence>
<dbReference type="InParanoid" id="A0A251S388"/>
<dbReference type="AlphaFoldDB" id="A0A251S388"/>
<proteinExistence type="predicted"/>
<dbReference type="EMBL" id="CM007905">
    <property type="protein sequence ID" value="OTF92999.1"/>
    <property type="molecule type" value="Genomic_DNA"/>
</dbReference>
<feature type="region of interest" description="Disordered" evidence="1">
    <location>
        <begin position="1"/>
        <end position="37"/>
    </location>
</feature>
<name>A0A251S388_HELAN</name>
<evidence type="ECO:0000313" key="3">
    <source>
        <dbReference type="Proteomes" id="UP000215914"/>
    </source>
</evidence>
<feature type="compositionally biased region" description="Gly residues" evidence="1">
    <location>
        <begin position="24"/>
        <end position="37"/>
    </location>
</feature>
<evidence type="ECO:0000313" key="2">
    <source>
        <dbReference type="EMBL" id="OTF92999.1"/>
    </source>
</evidence>
<protein>
    <submittedName>
        <fullName evidence="2">Uncharacterized protein</fullName>
    </submittedName>
</protein>
<dbReference type="Proteomes" id="UP000215914">
    <property type="component" value="Chromosome 16"/>
</dbReference>
<feature type="compositionally biased region" description="Basic and acidic residues" evidence="1">
    <location>
        <begin position="1"/>
        <end position="20"/>
    </location>
</feature>
<organism evidence="2 3">
    <name type="scientific">Helianthus annuus</name>
    <name type="common">Common sunflower</name>
    <dbReference type="NCBI Taxonomy" id="4232"/>
    <lineage>
        <taxon>Eukaryota</taxon>
        <taxon>Viridiplantae</taxon>
        <taxon>Streptophyta</taxon>
        <taxon>Embryophyta</taxon>
        <taxon>Tracheophyta</taxon>
        <taxon>Spermatophyta</taxon>
        <taxon>Magnoliopsida</taxon>
        <taxon>eudicotyledons</taxon>
        <taxon>Gunneridae</taxon>
        <taxon>Pentapetalae</taxon>
        <taxon>asterids</taxon>
        <taxon>campanulids</taxon>
        <taxon>Asterales</taxon>
        <taxon>Asteraceae</taxon>
        <taxon>Asteroideae</taxon>
        <taxon>Heliantheae alliance</taxon>
        <taxon>Heliantheae</taxon>
        <taxon>Helianthus</taxon>
    </lineage>
</organism>
<gene>
    <name evidence="2" type="ORF">HannXRQ_Chr16g0528101</name>
</gene>
<evidence type="ECO:0000256" key="1">
    <source>
        <dbReference type="SAM" id="MobiDB-lite"/>
    </source>
</evidence>